<dbReference type="Proteomes" id="UP000192257">
    <property type="component" value="Unassembled WGS sequence"/>
</dbReference>
<protein>
    <recommendedName>
        <fullName evidence="2">DUF1308 domain-containing protein</fullName>
    </recommendedName>
</protein>
<dbReference type="VEuPathDB" id="TriTrypDB:TM35_000054380"/>
<proteinExistence type="predicted"/>
<keyword evidence="4" id="KW-1185">Reference proteome</keyword>
<organism evidence="3 4">
    <name type="scientific">Trypanosoma theileri</name>
    <dbReference type="NCBI Taxonomy" id="67003"/>
    <lineage>
        <taxon>Eukaryota</taxon>
        <taxon>Discoba</taxon>
        <taxon>Euglenozoa</taxon>
        <taxon>Kinetoplastea</taxon>
        <taxon>Metakinetoplastina</taxon>
        <taxon>Trypanosomatida</taxon>
        <taxon>Trypanosomatidae</taxon>
        <taxon>Trypanosoma</taxon>
    </lineage>
</organism>
<dbReference type="EMBL" id="NBCO01000005">
    <property type="protein sequence ID" value="ORC91842.1"/>
    <property type="molecule type" value="Genomic_DNA"/>
</dbReference>
<dbReference type="InterPro" id="IPR010733">
    <property type="entry name" value="DUF1308"/>
</dbReference>
<feature type="domain" description="DUF1308" evidence="2">
    <location>
        <begin position="417"/>
        <end position="530"/>
    </location>
</feature>
<dbReference type="AlphaFoldDB" id="A0A1X0P4J1"/>
<evidence type="ECO:0000313" key="4">
    <source>
        <dbReference type="Proteomes" id="UP000192257"/>
    </source>
</evidence>
<dbReference type="RefSeq" id="XP_028885908.1">
    <property type="nucleotide sequence ID" value="XM_029023093.1"/>
</dbReference>
<evidence type="ECO:0000259" key="2">
    <source>
        <dbReference type="Pfam" id="PF07000"/>
    </source>
</evidence>
<comment type="caution">
    <text evidence="3">The sequence shown here is derived from an EMBL/GenBank/DDBJ whole genome shotgun (WGS) entry which is preliminary data.</text>
</comment>
<sequence>MNLYKWHPCEEYDEVSDTAKGNISLSLGSKCSSSDDLDSWSSASEEDELESLMQMRQRLELLHERLMRYSEQHVSVKGLLKLSRRLKKEIALVEDTIHLISEEKGDVEPQCSLLHDASVHHYELILAALECEPDVVSVCTLMRPIRKKKEEKEEQTEVDIVSCGGLRWLKVRAASSQRLHSGMIECCGRECSCCYCAPVSHLLSLARMRRLPFMQVPQVVVLFRHQPPLAMIENIQRMGARPVSYAEMLAKMGDKSTLQQYWYKSEFLPSLSFNVDFICFDTTALVALCSEACFADAPAENVVALQNYHVMAEQQRREMETPCVRSHIEPALERYTKWYDKDEFIERMRENVMRRGGDASCISHIHTIDLSWLEELIATTSLTYEFESTINESLLVRRVQERCKDRMADNSTSCFPNWIIADITLAEFRWIMETIAGPKELRRALSLLHCCCVATIDRKCLEGNNPLLTNVSLLATRNKVSLRNRLVFGLGDILGAVVFSSNRQIVYAAQDEGVEILVVSHPARALVEQKVYGMQRRDGPTAPPPIDSECC</sequence>
<dbReference type="GeneID" id="39982873"/>
<dbReference type="OrthoDB" id="441890at2759"/>
<gene>
    <name evidence="3" type="ORF">TM35_000054380</name>
</gene>
<dbReference type="PANTHER" id="PTHR13379:SF0">
    <property type="entry name" value="UPF0415 PROTEIN C7ORF25"/>
    <property type="match status" value="1"/>
</dbReference>
<dbReference type="PANTHER" id="PTHR13379">
    <property type="entry name" value="UNCHARACTERIZED DUF1308"/>
    <property type="match status" value="1"/>
</dbReference>
<accession>A0A1X0P4J1</accession>
<reference evidence="3 4" key="1">
    <citation type="submission" date="2017-03" db="EMBL/GenBank/DDBJ databases">
        <title>An alternative strategy for trypanosome survival in the mammalian bloodstream revealed through genome and transcriptome analysis of the ubiquitous bovine parasite Trypanosoma (Megatrypanum) theileri.</title>
        <authorList>
            <person name="Kelly S."/>
            <person name="Ivens A."/>
            <person name="Mott A."/>
            <person name="O'Neill E."/>
            <person name="Emms D."/>
            <person name="Macleod O."/>
            <person name="Voorheis P."/>
            <person name="Matthews J."/>
            <person name="Matthews K."/>
            <person name="Carrington M."/>
        </authorList>
    </citation>
    <scope>NUCLEOTIDE SEQUENCE [LARGE SCALE GENOMIC DNA]</scope>
    <source>
        <strain evidence="3">Edinburgh</strain>
    </source>
</reference>
<keyword evidence="1" id="KW-0175">Coiled coil</keyword>
<evidence type="ECO:0000256" key="1">
    <source>
        <dbReference type="SAM" id="Coils"/>
    </source>
</evidence>
<feature type="coiled-coil region" evidence="1">
    <location>
        <begin position="42"/>
        <end position="72"/>
    </location>
</feature>
<dbReference type="Pfam" id="PF07000">
    <property type="entry name" value="DUF1308"/>
    <property type="match status" value="1"/>
</dbReference>
<name>A0A1X0P4J1_9TRYP</name>
<evidence type="ECO:0000313" key="3">
    <source>
        <dbReference type="EMBL" id="ORC91842.1"/>
    </source>
</evidence>